<evidence type="ECO:0000313" key="2">
    <source>
        <dbReference type="EMBL" id="KIK32963.1"/>
    </source>
</evidence>
<keyword evidence="3" id="KW-1185">Reference proteome</keyword>
<dbReference type="InParanoid" id="A0A0D0AM15"/>
<feature type="compositionally biased region" description="Low complexity" evidence="1">
    <location>
        <begin position="158"/>
        <end position="169"/>
    </location>
</feature>
<feature type="region of interest" description="Disordered" evidence="1">
    <location>
        <begin position="135"/>
        <end position="171"/>
    </location>
</feature>
<feature type="compositionally biased region" description="Polar residues" evidence="1">
    <location>
        <begin position="51"/>
        <end position="63"/>
    </location>
</feature>
<evidence type="ECO:0000313" key="3">
    <source>
        <dbReference type="Proteomes" id="UP000054485"/>
    </source>
</evidence>
<feature type="region of interest" description="Disordered" evidence="1">
    <location>
        <begin position="46"/>
        <end position="76"/>
    </location>
</feature>
<reference evidence="3" key="2">
    <citation type="submission" date="2015-01" db="EMBL/GenBank/DDBJ databases">
        <title>Evolutionary Origins and Diversification of the Mycorrhizal Mutualists.</title>
        <authorList>
            <consortium name="DOE Joint Genome Institute"/>
            <consortium name="Mycorrhizal Genomics Consortium"/>
            <person name="Kohler A."/>
            <person name="Kuo A."/>
            <person name="Nagy L.G."/>
            <person name="Floudas D."/>
            <person name="Copeland A."/>
            <person name="Barry K.W."/>
            <person name="Cichocki N."/>
            <person name="Veneault-Fourrey C."/>
            <person name="LaButti K."/>
            <person name="Lindquist E.A."/>
            <person name="Lipzen A."/>
            <person name="Lundell T."/>
            <person name="Morin E."/>
            <person name="Murat C."/>
            <person name="Riley R."/>
            <person name="Ohm R."/>
            <person name="Sun H."/>
            <person name="Tunlid A."/>
            <person name="Henrissat B."/>
            <person name="Grigoriev I.V."/>
            <person name="Hibbett D.S."/>
            <person name="Martin F."/>
        </authorList>
    </citation>
    <scope>NUCLEOTIDE SEQUENCE [LARGE SCALE GENOMIC DNA]</scope>
    <source>
        <strain evidence="3">UH-Slu-Lm8-n1</strain>
    </source>
</reference>
<dbReference type="OrthoDB" id="2690433at2759"/>
<name>A0A0D0AM15_9AGAM</name>
<gene>
    <name evidence="2" type="ORF">CY34DRAFT_100491</name>
</gene>
<organism evidence="2 3">
    <name type="scientific">Suillus luteus UH-Slu-Lm8-n1</name>
    <dbReference type="NCBI Taxonomy" id="930992"/>
    <lineage>
        <taxon>Eukaryota</taxon>
        <taxon>Fungi</taxon>
        <taxon>Dikarya</taxon>
        <taxon>Basidiomycota</taxon>
        <taxon>Agaricomycotina</taxon>
        <taxon>Agaricomycetes</taxon>
        <taxon>Agaricomycetidae</taxon>
        <taxon>Boletales</taxon>
        <taxon>Suillineae</taxon>
        <taxon>Suillaceae</taxon>
        <taxon>Suillus</taxon>
    </lineage>
</organism>
<protein>
    <submittedName>
        <fullName evidence="2">Uncharacterized protein</fullName>
    </submittedName>
</protein>
<dbReference type="Proteomes" id="UP000054485">
    <property type="component" value="Unassembled WGS sequence"/>
</dbReference>
<proteinExistence type="predicted"/>
<accession>A0A0D0AM15</accession>
<dbReference type="AlphaFoldDB" id="A0A0D0AM15"/>
<dbReference type="EMBL" id="KN836064">
    <property type="protein sequence ID" value="KIK32963.1"/>
    <property type="molecule type" value="Genomic_DNA"/>
</dbReference>
<sequence>MRTCSTAGEYLRVGRIIRDGPYFAYPDRSRIRRYGDETFKQVIDARYASARSPTPATGSNSIPVENPRQDPKPLPTTSDIPSSAFVTESYFLQCHPVVGNHAVIVAVEEETDEQSAEALAVTRSKAKVVNAEGTNPDAQAVASPPRKSITSVPDPVLTSSPPSASTISSPAPPVFKYESKAASPDAAKRLYNTILNMPIQHLTVADLLSISPDLRKEAVEYSRTQRVSMPTTIRIENALASSLTNPPPPPN</sequence>
<evidence type="ECO:0000256" key="1">
    <source>
        <dbReference type="SAM" id="MobiDB-lite"/>
    </source>
</evidence>
<reference evidence="2 3" key="1">
    <citation type="submission" date="2014-04" db="EMBL/GenBank/DDBJ databases">
        <authorList>
            <consortium name="DOE Joint Genome Institute"/>
            <person name="Kuo A."/>
            <person name="Ruytinx J."/>
            <person name="Rineau F."/>
            <person name="Colpaert J."/>
            <person name="Kohler A."/>
            <person name="Nagy L.G."/>
            <person name="Floudas D."/>
            <person name="Copeland A."/>
            <person name="Barry K.W."/>
            <person name="Cichocki N."/>
            <person name="Veneault-Fourrey C."/>
            <person name="LaButti K."/>
            <person name="Lindquist E.A."/>
            <person name="Lipzen A."/>
            <person name="Lundell T."/>
            <person name="Morin E."/>
            <person name="Murat C."/>
            <person name="Sun H."/>
            <person name="Tunlid A."/>
            <person name="Henrissat B."/>
            <person name="Grigoriev I.V."/>
            <person name="Hibbett D.S."/>
            <person name="Martin F."/>
            <person name="Nordberg H.P."/>
            <person name="Cantor M.N."/>
            <person name="Hua S.X."/>
        </authorList>
    </citation>
    <scope>NUCLEOTIDE SEQUENCE [LARGE SCALE GENOMIC DNA]</scope>
    <source>
        <strain evidence="2 3">UH-Slu-Lm8-n1</strain>
    </source>
</reference>
<dbReference type="HOGENOM" id="CLU_1107727_0_0_1"/>